<comment type="catalytic activity">
    <reaction evidence="8">
        <text>L-tyrosyl-[protein] + ATP = O-phospho-L-tyrosyl-[protein] + ADP + H(+)</text>
        <dbReference type="Rhea" id="RHEA:10596"/>
        <dbReference type="Rhea" id="RHEA-COMP:10136"/>
        <dbReference type="Rhea" id="RHEA-COMP:20101"/>
        <dbReference type="ChEBI" id="CHEBI:15378"/>
        <dbReference type="ChEBI" id="CHEBI:30616"/>
        <dbReference type="ChEBI" id="CHEBI:46858"/>
        <dbReference type="ChEBI" id="CHEBI:61978"/>
        <dbReference type="ChEBI" id="CHEBI:456216"/>
        <dbReference type="EC" id="2.7.10.2"/>
    </reaction>
</comment>
<organism evidence="11 12">
    <name type="scientific">Novosphingobium malaysiense</name>
    <dbReference type="NCBI Taxonomy" id="1348853"/>
    <lineage>
        <taxon>Bacteria</taxon>
        <taxon>Pseudomonadati</taxon>
        <taxon>Pseudomonadota</taxon>
        <taxon>Alphaproteobacteria</taxon>
        <taxon>Sphingomonadales</taxon>
        <taxon>Sphingomonadaceae</taxon>
        <taxon>Novosphingobium</taxon>
    </lineage>
</organism>
<keyword evidence="3" id="KW-0808">Transferase</keyword>
<gene>
    <name evidence="11" type="ORF">LK12_02615</name>
</gene>
<dbReference type="Gene3D" id="3.40.50.300">
    <property type="entry name" value="P-loop containing nucleotide triphosphate hydrolases"/>
    <property type="match status" value="1"/>
</dbReference>
<evidence type="ECO:0000256" key="9">
    <source>
        <dbReference type="SAM" id="MobiDB-lite"/>
    </source>
</evidence>
<feature type="region of interest" description="Disordered" evidence="9">
    <location>
        <begin position="1"/>
        <end position="26"/>
    </location>
</feature>
<keyword evidence="7" id="KW-0829">Tyrosine-protein kinase</keyword>
<evidence type="ECO:0000256" key="3">
    <source>
        <dbReference type="ARBA" id="ARBA00022679"/>
    </source>
</evidence>
<dbReference type="GO" id="GO:0005886">
    <property type="term" value="C:plasma membrane"/>
    <property type="evidence" value="ECO:0007669"/>
    <property type="project" value="TreeGrafter"/>
</dbReference>
<evidence type="ECO:0000256" key="6">
    <source>
        <dbReference type="ARBA" id="ARBA00022840"/>
    </source>
</evidence>
<dbReference type="Proteomes" id="UP000031057">
    <property type="component" value="Unassembled WGS sequence"/>
</dbReference>
<dbReference type="InterPro" id="IPR005702">
    <property type="entry name" value="Wzc-like_C"/>
</dbReference>
<dbReference type="GO" id="GO:0004713">
    <property type="term" value="F:protein tyrosine kinase activity"/>
    <property type="evidence" value="ECO:0007669"/>
    <property type="project" value="TreeGrafter"/>
</dbReference>
<dbReference type="EC" id="2.7.10.2" evidence="2"/>
<evidence type="ECO:0000259" key="10">
    <source>
        <dbReference type="Pfam" id="PF13614"/>
    </source>
</evidence>
<evidence type="ECO:0000256" key="4">
    <source>
        <dbReference type="ARBA" id="ARBA00022741"/>
    </source>
</evidence>
<evidence type="ECO:0000256" key="7">
    <source>
        <dbReference type="ARBA" id="ARBA00023137"/>
    </source>
</evidence>
<reference evidence="11 12" key="1">
    <citation type="submission" date="2014-10" db="EMBL/GenBank/DDBJ databases">
        <title>Genome sequence of Novosphingobium malaysiense MUSC 273(T).</title>
        <authorList>
            <person name="Lee L.-H."/>
        </authorList>
    </citation>
    <scope>NUCLEOTIDE SEQUENCE [LARGE SCALE GENOMIC DNA]</scope>
    <source>
        <strain evidence="11 12">MUSC 273</strain>
    </source>
</reference>
<dbReference type="InterPro" id="IPR050445">
    <property type="entry name" value="Bact_polysacc_biosynth/exp"/>
</dbReference>
<dbReference type="STRING" id="1348853.LK12_02615"/>
<dbReference type="PANTHER" id="PTHR32309">
    <property type="entry name" value="TYROSINE-PROTEIN KINASE"/>
    <property type="match status" value="1"/>
</dbReference>
<evidence type="ECO:0000256" key="8">
    <source>
        <dbReference type="ARBA" id="ARBA00051245"/>
    </source>
</evidence>
<dbReference type="PANTHER" id="PTHR32309:SF13">
    <property type="entry name" value="FERRIC ENTEROBACTIN TRANSPORT PROTEIN FEPE"/>
    <property type="match status" value="1"/>
</dbReference>
<keyword evidence="12" id="KW-1185">Reference proteome</keyword>
<evidence type="ECO:0000256" key="1">
    <source>
        <dbReference type="ARBA" id="ARBA00007316"/>
    </source>
</evidence>
<accession>A0A0B1ZWX8</accession>
<protein>
    <recommendedName>
        <fullName evidence="2">non-specific protein-tyrosine kinase</fullName>
        <ecNumber evidence="2">2.7.10.2</ecNumber>
    </recommendedName>
</protein>
<name>A0A0B1ZWX8_9SPHN</name>
<dbReference type="AlphaFoldDB" id="A0A0B1ZWX8"/>
<feature type="compositionally biased region" description="Basic and acidic residues" evidence="9">
    <location>
        <begin position="10"/>
        <end position="25"/>
    </location>
</feature>
<feature type="domain" description="AAA" evidence="10">
    <location>
        <begin position="472"/>
        <end position="612"/>
    </location>
</feature>
<comment type="caution">
    <text evidence="11">The sequence shown here is derived from an EMBL/GenBank/DDBJ whole genome shotgun (WGS) entry which is preliminary data.</text>
</comment>
<sequence length="668" mass="72662">MITKPTDLVPESRPDGTEGPTRSEDVETQMELILSREMAGQVLATSGLLNDAAFYAVVVEPRSAIDNILSSLGMHVGGQATDPGEDTSAFREKAVTHLIDRLNVARVGNSFNLRIAFEDSDPERAALIANTYARLFTTDDARERARTSRTAARVLQTRVDELRRAANKAFAAVQAYRVDTGLLSSAATSLTEQEISTYNQQIAAARAEAARDQAALSSALSQRRTGGADRVGEAAASPAVSTLRAQRAQLVVHERDLSQRYYDDNPDLVTVRRQIGDLDRQIGAEVDRSIRKLESRAQASGQRLSSLLASRSDTRAQLSTDNSALVKLADLEKRADAAQTLYQSYLERYNEVVAGSGTEQPTARLISAAVAPLLPKSPNLALHLALGFSVGLMLGAVLAIVSELSYRGLTTLDDVESRLGIRGLGFVPACRTVEPHSASPLETVRDHPDGGFSEALRNVIVSIRHSAPAPGKVIAITSAVPGEGKTTIAACMGRALAMGNERVLVIDCDVIRRQLSKQFGLHDSELGIHEALHSNSAAAPQYQEAESSLRIIPITRPLAKGERLTERGRLQRTIARLRDDFDVILLDCPPILPIAESREIVSLADYVVMVVHWRRTMDRVVKAALRQLPVRKVKALGIVLNGVDMHKQVRFGGHDSASFYEKYRGYYA</sequence>
<proteinExistence type="inferred from homology"/>
<evidence type="ECO:0000313" key="12">
    <source>
        <dbReference type="Proteomes" id="UP000031057"/>
    </source>
</evidence>
<keyword evidence="5" id="KW-0418">Kinase</keyword>
<dbReference type="SUPFAM" id="SSF52540">
    <property type="entry name" value="P-loop containing nucleoside triphosphate hydrolases"/>
    <property type="match status" value="1"/>
</dbReference>
<evidence type="ECO:0000256" key="2">
    <source>
        <dbReference type="ARBA" id="ARBA00011903"/>
    </source>
</evidence>
<evidence type="ECO:0000256" key="5">
    <source>
        <dbReference type="ARBA" id="ARBA00022777"/>
    </source>
</evidence>
<dbReference type="CDD" id="cd05387">
    <property type="entry name" value="BY-kinase"/>
    <property type="match status" value="1"/>
</dbReference>
<dbReference type="InterPro" id="IPR025669">
    <property type="entry name" value="AAA_dom"/>
</dbReference>
<dbReference type="InterPro" id="IPR027417">
    <property type="entry name" value="P-loop_NTPase"/>
</dbReference>
<evidence type="ECO:0000313" key="11">
    <source>
        <dbReference type="EMBL" id="KHK93667.1"/>
    </source>
</evidence>
<dbReference type="EMBL" id="JTDI01000001">
    <property type="protein sequence ID" value="KHK93667.1"/>
    <property type="molecule type" value="Genomic_DNA"/>
</dbReference>
<comment type="similarity">
    <text evidence="1">Belongs to the CpsD/CapB family.</text>
</comment>
<keyword evidence="6" id="KW-0067">ATP-binding</keyword>
<dbReference type="Pfam" id="PF13614">
    <property type="entry name" value="AAA_31"/>
    <property type="match status" value="1"/>
</dbReference>
<keyword evidence="4" id="KW-0547">Nucleotide-binding</keyword>